<evidence type="ECO:0000256" key="4">
    <source>
        <dbReference type="ARBA" id="ARBA00022553"/>
    </source>
</evidence>
<dbReference type="Gene3D" id="3.40.50.2300">
    <property type="match status" value="1"/>
</dbReference>
<dbReference type="EMBL" id="VANU01000001">
    <property type="protein sequence ID" value="TLP40599.1"/>
    <property type="molecule type" value="Genomic_DNA"/>
</dbReference>
<dbReference type="FunFam" id="3.30.565.10:FF:000010">
    <property type="entry name" value="Sensor histidine kinase RcsC"/>
    <property type="match status" value="1"/>
</dbReference>
<feature type="domain" description="Histidine kinase" evidence="9">
    <location>
        <begin position="277"/>
        <end position="495"/>
    </location>
</feature>
<name>A0A5R8Y3C7_9BACT</name>
<evidence type="ECO:0000256" key="3">
    <source>
        <dbReference type="ARBA" id="ARBA00012438"/>
    </source>
</evidence>
<dbReference type="InterPro" id="IPR003661">
    <property type="entry name" value="HisK_dim/P_dom"/>
</dbReference>
<evidence type="ECO:0000256" key="5">
    <source>
        <dbReference type="ARBA" id="ARBA00022679"/>
    </source>
</evidence>
<dbReference type="Gene3D" id="1.10.287.130">
    <property type="match status" value="1"/>
</dbReference>
<keyword evidence="4" id="KW-0597">Phosphoprotein</keyword>
<feature type="transmembrane region" description="Helical" evidence="8">
    <location>
        <begin position="169"/>
        <end position="190"/>
    </location>
</feature>
<keyword evidence="8" id="KW-0812">Transmembrane</keyword>
<evidence type="ECO:0000256" key="6">
    <source>
        <dbReference type="ARBA" id="ARBA00022777"/>
    </source>
</evidence>
<gene>
    <name evidence="11" type="ORF">FDK22_00890</name>
</gene>
<dbReference type="SMART" id="SM00387">
    <property type="entry name" value="HATPase_c"/>
    <property type="match status" value="1"/>
</dbReference>
<dbReference type="InterPro" id="IPR050736">
    <property type="entry name" value="Sensor_HK_Regulatory"/>
</dbReference>
<dbReference type="PROSITE" id="PS50885">
    <property type="entry name" value="HAMP"/>
    <property type="match status" value="1"/>
</dbReference>
<evidence type="ECO:0000313" key="11">
    <source>
        <dbReference type="EMBL" id="TLP40599.1"/>
    </source>
</evidence>
<dbReference type="GO" id="GO:0000155">
    <property type="term" value="F:phosphorelay sensor kinase activity"/>
    <property type="evidence" value="ECO:0007669"/>
    <property type="project" value="InterPro"/>
</dbReference>
<keyword evidence="6 11" id="KW-0418">Kinase</keyword>
<comment type="subcellular location">
    <subcellularLocation>
        <location evidence="2">Membrane</location>
    </subcellularLocation>
</comment>
<dbReference type="AlphaFoldDB" id="A0A5R8Y3C7"/>
<reference evidence="11 12" key="1">
    <citation type="submission" date="2019-05" db="EMBL/GenBank/DDBJ databases">
        <title>Arcobacter sp. nov., isolated from sea sediment.</title>
        <authorList>
            <person name="Kim W."/>
        </authorList>
    </citation>
    <scope>NUCLEOTIDE SEQUENCE [LARGE SCALE GENOMIC DNA]</scope>
    <source>
        <strain evidence="11 12">CAU 1517</strain>
    </source>
</reference>
<dbReference type="PANTHER" id="PTHR43711">
    <property type="entry name" value="TWO-COMPONENT HISTIDINE KINASE"/>
    <property type="match status" value="1"/>
</dbReference>
<comment type="caution">
    <text evidence="11">The sequence shown here is derived from an EMBL/GenBank/DDBJ whole genome shotgun (WGS) entry which is preliminary data.</text>
</comment>
<dbReference type="GO" id="GO:0016020">
    <property type="term" value="C:membrane"/>
    <property type="evidence" value="ECO:0007669"/>
    <property type="project" value="UniProtKB-SubCell"/>
</dbReference>
<dbReference type="SMART" id="SM00388">
    <property type="entry name" value="HisKA"/>
    <property type="match status" value="1"/>
</dbReference>
<evidence type="ECO:0000256" key="2">
    <source>
        <dbReference type="ARBA" id="ARBA00004370"/>
    </source>
</evidence>
<dbReference type="Proteomes" id="UP000308901">
    <property type="component" value="Unassembled WGS sequence"/>
</dbReference>
<dbReference type="CDD" id="cd16922">
    <property type="entry name" value="HATPase_EvgS-ArcB-TorS-like"/>
    <property type="match status" value="1"/>
</dbReference>
<dbReference type="EC" id="2.7.13.3" evidence="3"/>
<evidence type="ECO:0000256" key="8">
    <source>
        <dbReference type="SAM" id="Phobius"/>
    </source>
</evidence>
<dbReference type="InterPro" id="IPR004358">
    <property type="entry name" value="Sig_transdc_His_kin-like_C"/>
</dbReference>
<organism evidence="11 12">
    <name type="scientific">Arcobacter arenosus</name>
    <dbReference type="NCBI Taxonomy" id="2576037"/>
    <lineage>
        <taxon>Bacteria</taxon>
        <taxon>Pseudomonadati</taxon>
        <taxon>Campylobacterota</taxon>
        <taxon>Epsilonproteobacteria</taxon>
        <taxon>Campylobacterales</taxon>
        <taxon>Arcobacteraceae</taxon>
        <taxon>Arcobacter</taxon>
    </lineage>
</organism>
<dbReference type="Gene3D" id="6.10.340.10">
    <property type="match status" value="1"/>
</dbReference>
<keyword evidence="8" id="KW-1133">Transmembrane helix</keyword>
<dbReference type="InterPro" id="IPR036097">
    <property type="entry name" value="HisK_dim/P_sf"/>
</dbReference>
<dbReference type="PANTHER" id="PTHR43711:SF26">
    <property type="entry name" value="SENSOR HISTIDINE KINASE RCSC"/>
    <property type="match status" value="1"/>
</dbReference>
<dbReference type="InterPro" id="IPR003660">
    <property type="entry name" value="HAMP_dom"/>
</dbReference>
<keyword evidence="7" id="KW-0902">Two-component regulatory system</keyword>
<dbReference type="RefSeq" id="WP_138150889.1">
    <property type="nucleotide sequence ID" value="NZ_VANU01000001.1"/>
</dbReference>
<evidence type="ECO:0000256" key="1">
    <source>
        <dbReference type="ARBA" id="ARBA00000085"/>
    </source>
</evidence>
<feature type="transmembrane region" description="Helical" evidence="8">
    <location>
        <begin position="21"/>
        <end position="38"/>
    </location>
</feature>
<dbReference type="InterPro" id="IPR005467">
    <property type="entry name" value="His_kinase_dom"/>
</dbReference>
<dbReference type="Pfam" id="PF00512">
    <property type="entry name" value="HisKA"/>
    <property type="match status" value="1"/>
</dbReference>
<dbReference type="CDD" id="cd00082">
    <property type="entry name" value="HisKA"/>
    <property type="match status" value="1"/>
</dbReference>
<dbReference type="PRINTS" id="PR00344">
    <property type="entry name" value="BCTRLSENSOR"/>
</dbReference>
<dbReference type="OrthoDB" id="177675at2"/>
<dbReference type="PROSITE" id="PS50109">
    <property type="entry name" value="HIS_KIN"/>
    <property type="match status" value="1"/>
</dbReference>
<dbReference type="Gene3D" id="3.30.565.10">
    <property type="entry name" value="Histidine kinase-like ATPase, C-terminal domain"/>
    <property type="match status" value="1"/>
</dbReference>
<feature type="domain" description="HAMP" evidence="10">
    <location>
        <begin position="193"/>
        <end position="248"/>
    </location>
</feature>
<evidence type="ECO:0000313" key="12">
    <source>
        <dbReference type="Proteomes" id="UP000308901"/>
    </source>
</evidence>
<dbReference type="Pfam" id="PF02518">
    <property type="entry name" value="HATPase_c"/>
    <property type="match status" value="1"/>
</dbReference>
<keyword evidence="12" id="KW-1185">Reference proteome</keyword>
<dbReference type="InterPro" id="IPR036890">
    <property type="entry name" value="HATPase_C_sf"/>
</dbReference>
<sequence length="645" mass="74832">MDKHIFRNFNNTIGYLIFKKILISYIIFASLLTSYQIYSELNTSVNRMGKDFNQVFKHFNKRLTYGVWFKDKDNLKNILNEMMLEQNDIKGISLVSKNEVIILRGLVDEKLKEKYKEKGKNENFVYSISPLISFEHQLYNYIDNTDEKMGTLTFYTTKQMVFDYTKETIFLIIFNILLSMLLFWGLTVYATHKYLTMPLKELIDGIKSFESHDDEKVAIKLDLKNMRELTILAKSFNKMSSKISEDIINLKQLTMIQNQQKKALEEANKTKDDFLANMSHELKTPLNSINLISSIMMKNKSDKFDEKDIKNLKIINNCGNDLLFLINDILDLSKLEAGKMKLNYELIDMESFIQKINDMFYPQAKEKGIRLTTKIDESLKEIYTDESRLNQVLKNLIGNSIKFVHEGEIRLIVQEKEETIQIVVSDDGIGISEDKLEHIFDRFKQADGSTTRKYGGTGLGLAICKDLISLFNGSINIESKVNIGTTITIEIPKNLDMISSEQKVKKVENSSELEDLDHEFLFDMEDEKEDNQTKDKSKILVLNSDPISYMSLIIEFNKNFQTQQINNISDMFKKLREEEFDLIVIDNESLEESNIEKILNLEVNYLIATKDSEQINESIKEKSKGILHKPFDNNLAVETIKEILA</sequence>
<dbReference type="SUPFAM" id="SSF47384">
    <property type="entry name" value="Homodimeric domain of signal transducing histidine kinase"/>
    <property type="match status" value="1"/>
</dbReference>
<evidence type="ECO:0000259" key="10">
    <source>
        <dbReference type="PROSITE" id="PS50885"/>
    </source>
</evidence>
<keyword evidence="5" id="KW-0808">Transferase</keyword>
<dbReference type="InterPro" id="IPR003594">
    <property type="entry name" value="HATPase_dom"/>
</dbReference>
<evidence type="ECO:0000256" key="7">
    <source>
        <dbReference type="ARBA" id="ARBA00023012"/>
    </source>
</evidence>
<comment type="catalytic activity">
    <reaction evidence="1">
        <text>ATP + protein L-histidine = ADP + protein N-phospho-L-histidine.</text>
        <dbReference type="EC" id="2.7.13.3"/>
    </reaction>
</comment>
<accession>A0A5R8Y3C7</accession>
<protein>
    <recommendedName>
        <fullName evidence="3">histidine kinase</fullName>
        <ecNumber evidence="3">2.7.13.3</ecNumber>
    </recommendedName>
</protein>
<proteinExistence type="predicted"/>
<dbReference type="SUPFAM" id="SSF55874">
    <property type="entry name" value="ATPase domain of HSP90 chaperone/DNA topoisomerase II/histidine kinase"/>
    <property type="match status" value="1"/>
</dbReference>
<keyword evidence="8" id="KW-0472">Membrane</keyword>
<evidence type="ECO:0000259" key="9">
    <source>
        <dbReference type="PROSITE" id="PS50109"/>
    </source>
</evidence>